<dbReference type="EMBL" id="JAUPFM010000013">
    <property type="protein sequence ID" value="KAK2832706.1"/>
    <property type="molecule type" value="Genomic_DNA"/>
</dbReference>
<evidence type="ECO:0000256" key="1">
    <source>
        <dbReference type="SAM" id="MobiDB-lite"/>
    </source>
</evidence>
<name>A0AA88MBU0_CHASR</name>
<feature type="region of interest" description="Disordered" evidence="1">
    <location>
        <begin position="346"/>
        <end position="389"/>
    </location>
</feature>
<accession>A0AA88MBU0</accession>
<dbReference type="AlphaFoldDB" id="A0AA88MBU0"/>
<organism evidence="2 3">
    <name type="scientific">Channa striata</name>
    <name type="common">Snakehead murrel</name>
    <name type="synonym">Ophicephalus striatus</name>
    <dbReference type="NCBI Taxonomy" id="64152"/>
    <lineage>
        <taxon>Eukaryota</taxon>
        <taxon>Metazoa</taxon>
        <taxon>Chordata</taxon>
        <taxon>Craniata</taxon>
        <taxon>Vertebrata</taxon>
        <taxon>Euteleostomi</taxon>
        <taxon>Actinopterygii</taxon>
        <taxon>Neopterygii</taxon>
        <taxon>Teleostei</taxon>
        <taxon>Neoteleostei</taxon>
        <taxon>Acanthomorphata</taxon>
        <taxon>Anabantaria</taxon>
        <taxon>Anabantiformes</taxon>
        <taxon>Channoidei</taxon>
        <taxon>Channidae</taxon>
        <taxon>Channa</taxon>
    </lineage>
</organism>
<protein>
    <submittedName>
        <fullName evidence="2">Uncharacterized protein</fullName>
    </submittedName>
</protein>
<reference evidence="2" key="1">
    <citation type="submission" date="2023-07" db="EMBL/GenBank/DDBJ databases">
        <title>Chromosome-level Genome Assembly of Striped Snakehead (Channa striata).</title>
        <authorList>
            <person name="Liu H."/>
        </authorList>
    </citation>
    <scope>NUCLEOTIDE SEQUENCE</scope>
    <source>
        <strain evidence="2">Gz</strain>
        <tissue evidence="2">Muscle</tissue>
    </source>
</reference>
<keyword evidence="3" id="KW-1185">Reference proteome</keyword>
<feature type="compositionally biased region" description="Polar residues" evidence="1">
    <location>
        <begin position="441"/>
        <end position="454"/>
    </location>
</feature>
<gene>
    <name evidence="2" type="ORF">Q5P01_016595</name>
</gene>
<proteinExistence type="predicted"/>
<comment type="caution">
    <text evidence="2">The sequence shown here is derived from an EMBL/GenBank/DDBJ whole genome shotgun (WGS) entry which is preliminary data.</text>
</comment>
<evidence type="ECO:0000313" key="3">
    <source>
        <dbReference type="Proteomes" id="UP001187415"/>
    </source>
</evidence>
<evidence type="ECO:0000313" key="2">
    <source>
        <dbReference type="EMBL" id="KAK2832706.1"/>
    </source>
</evidence>
<sequence length="454" mass="51499">MLLQSKFFIHRKLEGSWLFGNLAFSKDHNPKCRYKHEQHGKSSQTNRKSNTSSAVCCIARFFSFETWLPDIQHPQELRLALARGCVSVHRVDRGQNHRMVTSLRPRTRSLAPRHAGRDYFYHQESVRGTIGGLGAFFEKGQSSPCVLCEGACIDRTTSRYDLLVAQDYDRHRPDEAVLNLLRLEHLATLHTPYFAMLFVGLVENKRYTFHRGASETDSMARHLIRTLSGVTDSARSEGEELRSSAALLKRWWRYQERRSNSTVNVSTPSYFTLCTEDDPQPWTPAFDAFEVRKPEPLYSFLRDKCRYHETRGDRSSDDPRSLGKLWQGSLARVRAIPHAEAVTFVLSDAGRPPGTQPRGSGPAGGAPVRLRPRERSPTRPHLARQPNEVEIEGAHKGGAGSLEPRALPQDDILGLRRHQDFTQAAFGAARPRLSRLRESPQSRTAQTSTRWHLG</sequence>
<dbReference type="Proteomes" id="UP001187415">
    <property type="component" value="Unassembled WGS sequence"/>
</dbReference>
<feature type="region of interest" description="Disordered" evidence="1">
    <location>
        <begin position="428"/>
        <end position="454"/>
    </location>
</feature>